<dbReference type="NCBIfam" id="NF001159">
    <property type="entry name" value="PRK00150.1-3"/>
    <property type="match status" value="1"/>
</dbReference>
<dbReference type="Proteomes" id="UP000006253">
    <property type="component" value="Unassembled WGS sequence"/>
</dbReference>
<evidence type="ECO:0000256" key="5">
    <source>
        <dbReference type="ARBA" id="ARBA00023004"/>
    </source>
</evidence>
<proteinExistence type="inferred from homology"/>
<evidence type="ECO:0000256" key="1">
    <source>
        <dbReference type="ARBA" id="ARBA00010759"/>
    </source>
</evidence>
<feature type="active site" evidence="6">
    <location>
        <position position="145"/>
    </location>
</feature>
<comment type="caution">
    <text evidence="7">The sequence shown here is derived from an EMBL/GenBank/DDBJ whole genome shotgun (WGS) entry which is preliminary data.</text>
</comment>
<evidence type="ECO:0000313" key="8">
    <source>
        <dbReference type="Proteomes" id="UP000006253"/>
    </source>
</evidence>
<name>A0A0E2B0N4_9LEPT</name>
<keyword evidence="2 6" id="KW-0479">Metal-binding</keyword>
<gene>
    <name evidence="6 7" type="primary">def</name>
    <name evidence="7" type="ORF">LEP1GSC081_1384</name>
</gene>
<dbReference type="InterPro" id="IPR023635">
    <property type="entry name" value="Peptide_deformylase"/>
</dbReference>
<keyword evidence="4 6" id="KW-0648">Protein biosynthesis</keyword>
<reference evidence="7 8" key="1">
    <citation type="submission" date="2012-10" db="EMBL/GenBank/DDBJ databases">
        <authorList>
            <person name="Harkins D.M."/>
            <person name="Durkin A.S."/>
            <person name="Brinkac L.M."/>
            <person name="Selengut J.D."/>
            <person name="Sanka R."/>
            <person name="DePew J."/>
            <person name="Purushe J."/>
            <person name="Peacock S.J."/>
            <person name="Thaipadungpanit J."/>
            <person name="Wuthiekanun V.W."/>
            <person name="Day N.P."/>
            <person name="Vinetz J.M."/>
            <person name="Sutton G.G."/>
            <person name="Nelson W.C."/>
            <person name="Fouts D.E."/>
        </authorList>
    </citation>
    <scope>NUCLEOTIDE SEQUENCE [LARGE SCALE GENOMIC DNA]</scope>
    <source>
        <strain evidence="7 8">H1</strain>
    </source>
</reference>
<organism evidence="7 8">
    <name type="scientific">Leptospira kirschneri str. H1</name>
    <dbReference type="NCBI Taxonomy" id="1049966"/>
    <lineage>
        <taxon>Bacteria</taxon>
        <taxon>Pseudomonadati</taxon>
        <taxon>Spirochaetota</taxon>
        <taxon>Spirochaetia</taxon>
        <taxon>Leptospirales</taxon>
        <taxon>Leptospiraceae</taxon>
        <taxon>Leptospira</taxon>
    </lineage>
</organism>
<evidence type="ECO:0000256" key="3">
    <source>
        <dbReference type="ARBA" id="ARBA00022801"/>
    </source>
</evidence>
<keyword evidence="3 6" id="KW-0378">Hydrolase</keyword>
<dbReference type="PIRSF" id="PIRSF004749">
    <property type="entry name" value="Pep_def"/>
    <property type="match status" value="1"/>
</dbReference>
<dbReference type="EMBL" id="AHMY02000051">
    <property type="protein sequence ID" value="EKO14776.1"/>
    <property type="molecule type" value="Genomic_DNA"/>
</dbReference>
<evidence type="ECO:0000256" key="2">
    <source>
        <dbReference type="ARBA" id="ARBA00022723"/>
    </source>
</evidence>
<dbReference type="PANTHER" id="PTHR10458">
    <property type="entry name" value="PEPTIDE DEFORMYLASE"/>
    <property type="match status" value="1"/>
</dbReference>
<feature type="binding site" evidence="6">
    <location>
        <position position="102"/>
    </location>
    <ligand>
        <name>Fe cation</name>
        <dbReference type="ChEBI" id="CHEBI:24875"/>
    </ligand>
</feature>
<evidence type="ECO:0000313" key="7">
    <source>
        <dbReference type="EMBL" id="EKO14776.1"/>
    </source>
</evidence>
<comment type="similarity">
    <text evidence="1 6">Belongs to the polypeptide deformylase family.</text>
</comment>
<dbReference type="HAMAP" id="MF_00163">
    <property type="entry name" value="Pep_deformylase"/>
    <property type="match status" value="1"/>
</dbReference>
<dbReference type="PANTHER" id="PTHR10458:SF20">
    <property type="entry name" value="PEPTIDE DEFORMYLASE 1"/>
    <property type="match status" value="1"/>
</dbReference>
<protein>
    <recommendedName>
        <fullName evidence="6">Peptide deformylase</fullName>
        <shortName evidence="6">PDF</shortName>
        <ecNumber evidence="6">3.5.1.88</ecNumber>
    </recommendedName>
    <alternativeName>
        <fullName evidence="6">Polypeptide deformylase</fullName>
    </alternativeName>
</protein>
<keyword evidence="5 6" id="KW-0408">Iron</keyword>
<dbReference type="NCBIfam" id="TIGR00079">
    <property type="entry name" value="pept_deformyl"/>
    <property type="match status" value="1"/>
</dbReference>
<feature type="binding site" evidence="6">
    <location>
        <position position="148"/>
    </location>
    <ligand>
        <name>Fe cation</name>
        <dbReference type="ChEBI" id="CHEBI:24875"/>
    </ligand>
</feature>
<sequence length="181" mass="20872">MSVRKILRMGDPILRKISEPITEDEIQTKEFKKLIRDMFDTMRHAEGVGLAAPQIGILKQIVVVGSEDNERYPGTPDVPERIILNPIITPLTKDTSGFWEGCLSVPGMRGYVERPNRIRMQWMDEKGNQFDETIDGYKAIVYQHECDHLQGILYVDRLKDTKSRSQNYLLKKLKTIIVLAR</sequence>
<dbReference type="Pfam" id="PF01327">
    <property type="entry name" value="Pep_deformylase"/>
    <property type="match status" value="1"/>
</dbReference>
<accession>A0A0E2B0N4</accession>
<comment type="cofactor">
    <cofactor evidence="6">
        <name>Fe(2+)</name>
        <dbReference type="ChEBI" id="CHEBI:29033"/>
    </cofactor>
    <text evidence="6">Binds 1 Fe(2+) ion.</text>
</comment>
<dbReference type="CDD" id="cd00487">
    <property type="entry name" value="Pep_deformylase"/>
    <property type="match status" value="1"/>
</dbReference>
<dbReference type="GO" id="GO:0046872">
    <property type="term" value="F:metal ion binding"/>
    <property type="evidence" value="ECO:0007669"/>
    <property type="project" value="UniProtKB-KW"/>
</dbReference>
<dbReference type="FunFam" id="3.90.45.10:FF:000003">
    <property type="entry name" value="Peptide deformylase"/>
    <property type="match status" value="1"/>
</dbReference>
<evidence type="ECO:0000256" key="4">
    <source>
        <dbReference type="ARBA" id="ARBA00022917"/>
    </source>
</evidence>
<dbReference type="EC" id="3.5.1.88" evidence="6"/>
<evidence type="ECO:0000256" key="6">
    <source>
        <dbReference type="HAMAP-Rule" id="MF_00163"/>
    </source>
</evidence>
<dbReference type="RefSeq" id="WP_004766167.1">
    <property type="nucleotide sequence ID" value="NZ_AHMY02000051.1"/>
</dbReference>
<comment type="function">
    <text evidence="6">Removes the formyl group from the N-terminal Met of newly synthesized proteins. Requires at least a dipeptide for an efficient rate of reaction. N-terminal L-methionine is a prerequisite for activity but the enzyme has broad specificity at other positions.</text>
</comment>
<comment type="catalytic activity">
    <reaction evidence="6">
        <text>N-terminal N-formyl-L-methionyl-[peptide] + H2O = N-terminal L-methionyl-[peptide] + formate</text>
        <dbReference type="Rhea" id="RHEA:24420"/>
        <dbReference type="Rhea" id="RHEA-COMP:10639"/>
        <dbReference type="Rhea" id="RHEA-COMP:10640"/>
        <dbReference type="ChEBI" id="CHEBI:15377"/>
        <dbReference type="ChEBI" id="CHEBI:15740"/>
        <dbReference type="ChEBI" id="CHEBI:49298"/>
        <dbReference type="ChEBI" id="CHEBI:64731"/>
        <dbReference type="EC" id="3.5.1.88"/>
    </reaction>
</comment>
<dbReference type="Gene3D" id="3.90.45.10">
    <property type="entry name" value="Peptide deformylase"/>
    <property type="match status" value="1"/>
</dbReference>
<dbReference type="InterPro" id="IPR036821">
    <property type="entry name" value="Peptide_deformylase_sf"/>
</dbReference>
<dbReference type="PRINTS" id="PR01576">
    <property type="entry name" value="PDEFORMYLASE"/>
</dbReference>
<dbReference type="GO" id="GO:0042586">
    <property type="term" value="F:peptide deformylase activity"/>
    <property type="evidence" value="ECO:0007669"/>
    <property type="project" value="UniProtKB-UniRule"/>
</dbReference>
<dbReference type="GO" id="GO:0006412">
    <property type="term" value="P:translation"/>
    <property type="evidence" value="ECO:0007669"/>
    <property type="project" value="UniProtKB-UniRule"/>
</dbReference>
<feature type="binding site" evidence="6">
    <location>
        <position position="144"/>
    </location>
    <ligand>
        <name>Fe cation</name>
        <dbReference type="ChEBI" id="CHEBI:24875"/>
    </ligand>
</feature>
<dbReference type="AlphaFoldDB" id="A0A0E2B0N4"/>
<dbReference type="SUPFAM" id="SSF56420">
    <property type="entry name" value="Peptide deformylase"/>
    <property type="match status" value="1"/>
</dbReference>